<dbReference type="EMBL" id="JAGTJR010000004">
    <property type="protein sequence ID" value="KAH7061324.1"/>
    <property type="molecule type" value="Genomic_DNA"/>
</dbReference>
<organism evidence="2 3">
    <name type="scientific">Macrophomina phaseolina</name>
    <dbReference type="NCBI Taxonomy" id="35725"/>
    <lineage>
        <taxon>Eukaryota</taxon>
        <taxon>Fungi</taxon>
        <taxon>Dikarya</taxon>
        <taxon>Ascomycota</taxon>
        <taxon>Pezizomycotina</taxon>
        <taxon>Dothideomycetes</taxon>
        <taxon>Dothideomycetes incertae sedis</taxon>
        <taxon>Botryosphaeriales</taxon>
        <taxon>Botryosphaeriaceae</taxon>
        <taxon>Macrophomina</taxon>
    </lineage>
</organism>
<feature type="region of interest" description="Disordered" evidence="1">
    <location>
        <begin position="1"/>
        <end position="159"/>
    </location>
</feature>
<dbReference type="Proteomes" id="UP000774617">
    <property type="component" value="Unassembled WGS sequence"/>
</dbReference>
<proteinExistence type="predicted"/>
<sequence length="159" mass="17667">MPSSKGNPTDPKLREQVKKEVQSETNKDGSGKGQWSAWKSAKLSKEYEKRGGDYENEPGSKNEPRKGVPEEKPGKKRQREVEGNENEKGTTGKGEDEEDGEEETKRQKKSDKKVEEGGAKKAGRPKKRTGKPTKAAKVAREGTRRSARIRREGSTGTKE</sequence>
<evidence type="ECO:0000256" key="1">
    <source>
        <dbReference type="SAM" id="MobiDB-lite"/>
    </source>
</evidence>
<evidence type="ECO:0000313" key="2">
    <source>
        <dbReference type="EMBL" id="KAH7061324.1"/>
    </source>
</evidence>
<keyword evidence="3" id="KW-1185">Reference proteome</keyword>
<gene>
    <name evidence="2" type="ORF">B0J12DRAFT_736474</name>
</gene>
<protein>
    <submittedName>
        <fullName evidence="2">Uncharacterized protein</fullName>
    </submittedName>
</protein>
<evidence type="ECO:0000313" key="3">
    <source>
        <dbReference type="Proteomes" id="UP000774617"/>
    </source>
</evidence>
<name>A0ABQ8GRK2_9PEZI</name>
<feature type="compositionally biased region" description="Basic and acidic residues" evidence="1">
    <location>
        <begin position="43"/>
        <end position="94"/>
    </location>
</feature>
<feature type="compositionally biased region" description="Basic and acidic residues" evidence="1">
    <location>
        <begin position="138"/>
        <end position="159"/>
    </location>
</feature>
<feature type="compositionally biased region" description="Basic and acidic residues" evidence="1">
    <location>
        <begin position="11"/>
        <end position="30"/>
    </location>
</feature>
<accession>A0ABQ8GRK2</accession>
<feature type="compositionally biased region" description="Basic residues" evidence="1">
    <location>
        <begin position="121"/>
        <end position="131"/>
    </location>
</feature>
<reference evidence="2 3" key="1">
    <citation type="journal article" date="2021" name="Nat. Commun.">
        <title>Genetic determinants of endophytism in the Arabidopsis root mycobiome.</title>
        <authorList>
            <person name="Mesny F."/>
            <person name="Miyauchi S."/>
            <person name="Thiergart T."/>
            <person name="Pickel B."/>
            <person name="Atanasova L."/>
            <person name="Karlsson M."/>
            <person name="Huettel B."/>
            <person name="Barry K.W."/>
            <person name="Haridas S."/>
            <person name="Chen C."/>
            <person name="Bauer D."/>
            <person name="Andreopoulos W."/>
            <person name="Pangilinan J."/>
            <person name="LaButti K."/>
            <person name="Riley R."/>
            <person name="Lipzen A."/>
            <person name="Clum A."/>
            <person name="Drula E."/>
            <person name="Henrissat B."/>
            <person name="Kohler A."/>
            <person name="Grigoriev I.V."/>
            <person name="Martin F.M."/>
            <person name="Hacquard S."/>
        </authorList>
    </citation>
    <scope>NUCLEOTIDE SEQUENCE [LARGE SCALE GENOMIC DNA]</scope>
    <source>
        <strain evidence="2 3">MPI-SDFR-AT-0080</strain>
    </source>
</reference>
<comment type="caution">
    <text evidence="2">The sequence shown here is derived from an EMBL/GenBank/DDBJ whole genome shotgun (WGS) entry which is preliminary data.</text>
</comment>